<keyword evidence="1" id="KW-0812">Transmembrane</keyword>
<organism evidence="2 3">
    <name type="scientific">Eutypa lata (strain UCR-EL1)</name>
    <name type="common">Grapevine dieback disease fungus</name>
    <name type="synonym">Eutypa armeniacae</name>
    <dbReference type="NCBI Taxonomy" id="1287681"/>
    <lineage>
        <taxon>Eukaryota</taxon>
        <taxon>Fungi</taxon>
        <taxon>Dikarya</taxon>
        <taxon>Ascomycota</taxon>
        <taxon>Pezizomycotina</taxon>
        <taxon>Sordariomycetes</taxon>
        <taxon>Xylariomycetidae</taxon>
        <taxon>Xylariales</taxon>
        <taxon>Diatrypaceae</taxon>
        <taxon>Eutypa</taxon>
    </lineage>
</organism>
<evidence type="ECO:0000313" key="2">
    <source>
        <dbReference type="EMBL" id="EMR72780.1"/>
    </source>
</evidence>
<dbReference type="Proteomes" id="UP000012174">
    <property type="component" value="Unassembled WGS sequence"/>
</dbReference>
<protein>
    <submittedName>
        <fullName evidence="2">Putative c2h2 type zinc finger domain protein</fullName>
    </submittedName>
</protein>
<evidence type="ECO:0000313" key="3">
    <source>
        <dbReference type="Proteomes" id="UP000012174"/>
    </source>
</evidence>
<evidence type="ECO:0000256" key="1">
    <source>
        <dbReference type="SAM" id="Phobius"/>
    </source>
</evidence>
<dbReference type="OrthoDB" id="4777695at2759"/>
<dbReference type="OMA" id="REGPEAM"/>
<reference evidence="3" key="1">
    <citation type="journal article" date="2013" name="Genome Announc.">
        <title>Draft genome sequence of the grapevine dieback fungus Eutypa lata UCR-EL1.</title>
        <authorList>
            <person name="Blanco-Ulate B."/>
            <person name="Rolshausen P.E."/>
            <person name="Cantu D."/>
        </authorList>
    </citation>
    <scope>NUCLEOTIDE SEQUENCE [LARGE SCALE GENOMIC DNA]</scope>
    <source>
        <strain evidence="3">UCR-EL1</strain>
    </source>
</reference>
<dbReference type="EMBL" id="KB705382">
    <property type="protein sequence ID" value="EMR72780.1"/>
    <property type="molecule type" value="Genomic_DNA"/>
</dbReference>
<keyword evidence="3" id="KW-1185">Reference proteome</keyword>
<proteinExistence type="predicted"/>
<name>M7U1G4_EUTLA</name>
<dbReference type="eggNOG" id="KOG1721">
    <property type="taxonomic scope" value="Eukaryota"/>
</dbReference>
<dbReference type="KEGG" id="ela:UCREL1_157"/>
<accession>M7U1G4</accession>
<dbReference type="AlphaFoldDB" id="M7U1G4"/>
<dbReference type="HOGENOM" id="CLU_1209833_0_0_1"/>
<feature type="transmembrane region" description="Helical" evidence="1">
    <location>
        <begin position="73"/>
        <end position="95"/>
    </location>
</feature>
<gene>
    <name evidence="2" type="ORF">UCREL1_157</name>
</gene>
<keyword evidence="1" id="KW-1133">Transmembrane helix</keyword>
<sequence>MSPHCIVIWHYTVIKLTADKYILECAAGREGANPANQALEAIRAWSQTPSARRACLHAAQIFKALSNRRPQDATSFLSIPSLFLAALVLALYLLAAPSPFGSQDVPDVFELISDIDWNEVGDEGLVESSAGSDTNAATSASAARKFIRFGGLVSINGVIYSGGVQNAQRILLEFACLLDDIPKFKIGEHLRIMYQVINFLSEGGATGYFSLTDDSANLPVNSFYGILSY</sequence>
<keyword evidence="1" id="KW-0472">Membrane</keyword>